<gene>
    <name evidence="4" type="primary">gldG</name>
    <name evidence="4" type="ORF">AAG747_09935</name>
</gene>
<dbReference type="EMBL" id="JBDKWZ010000005">
    <property type="protein sequence ID" value="MEN7548230.1"/>
    <property type="molecule type" value="Genomic_DNA"/>
</dbReference>
<feature type="transmembrane region" description="Helical" evidence="1">
    <location>
        <begin position="528"/>
        <end position="552"/>
    </location>
</feature>
<protein>
    <submittedName>
        <fullName evidence="4">Gliding motility-associated ABC transporter substrate-binding protein GldG</fullName>
    </submittedName>
</protein>
<dbReference type="RefSeq" id="WP_346821010.1">
    <property type="nucleotide sequence ID" value="NZ_JBDKWZ010000005.1"/>
</dbReference>
<evidence type="ECO:0000259" key="3">
    <source>
        <dbReference type="Pfam" id="PF23357"/>
    </source>
</evidence>
<proteinExistence type="predicted"/>
<sequence length="561" mass="64522">MKLNNPKKWEDILQYTALVLLLVLINIHSGQWFFRWDLTDEKRYTISGASKELLSGLNDVVYVEVYLDGDLNSEFRRLQKAIRETLEEFKIFGGKNLEFKFTDPNEAPTAQARNRFYQQLVQKGLPYTNVFDVVEGERKEQILFPGAIITYKNREKPVLLLKGNKAASEQEQLNQSVEGIEFELASAIGQLVATQKKSIAFIEGHDELNQVQTADITTSLSEGYIVDRVRLEQTDLSRYDALIIAQPKKKFSELDKFKLDQYVMRGGNVLFFMDKVQMNLDSISQGGTYAFGYDLNIEPLLFRYGVRVNIDLLKDQQAGAVEVVTGTFGNRPRTQTLPWVYYIYLNKFSEHPIVRNMDVIYGKFLSTIDTVKAEGVTKTPLVYTSKYTQVKGIPSMIDLNEIREDANRDLYNRQHLPVAYLLEGKFKSLYANRFPPKGAEGTEIVKQGNQAKILVFSDGDILRNEINPRNNNVQPIDFDPFRQQSLSNKEFILNTLSYMTDKGGLIASRNKSITLRPLDMPRVREEKIYWQILNVALPVALIIVFGIGRYYLRKRKYERKA</sequence>
<organism evidence="4 5">
    <name type="scientific">Rapidithrix thailandica</name>
    <dbReference type="NCBI Taxonomy" id="413964"/>
    <lineage>
        <taxon>Bacteria</taxon>
        <taxon>Pseudomonadati</taxon>
        <taxon>Bacteroidota</taxon>
        <taxon>Cytophagia</taxon>
        <taxon>Cytophagales</taxon>
        <taxon>Flammeovirgaceae</taxon>
        <taxon>Rapidithrix</taxon>
    </lineage>
</organism>
<feature type="transmembrane region" description="Helical" evidence="1">
    <location>
        <begin position="12"/>
        <end position="34"/>
    </location>
</feature>
<accession>A0AAW9RZ17</accession>
<dbReference type="AlphaFoldDB" id="A0AAW9RZ17"/>
<feature type="domain" description="ABC-type uncharacterised transport system" evidence="2">
    <location>
        <begin position="196"/>
        <end position="494"/>
    </location>
</feature>
<keyword evidence="1" id="KW-0812">Transmembrane</keyword>
<keyword evidence="1" id="KW-1133">Transmembrane helix</keyword>
<comment type="caution">
    <text evidence="4">The sequence shown here is derived from an EMBL/GenBank/DDBJ whole genome shotgun (WGS) entry which is preliminary data.</text>
</comment>
<dbReference type="Pfam" id="PF09822">
    <property type="entry name" value="ABC_transp_aux"/>
    <property type="match status" value="1"/>
</dbReference>
<dbReference type="Pfam" id="PF23357">
    <property type="entry name" value="DUF7088"/>
    <property type="match status" value="1"/>
</dbReference>
<dbReference type="InterPro" id="IPR019196">
    <property type="entry name" value="ABC_transp_unknown"/>
</dbReference>
<keyword evidence="1" id="KW-0472">Membrane</keyword>
<dbReference type="InterPro" id="IPR055396">
    <property type="entry name" value="DUF7088"/>
</dbReference>
<name>A0AAW9RZ17_9BACT</name>
<keyword evidence="5" id="KW-1185">Reference proteome</keyword>
<dbReference type="InterPro" id="IPR019863">
    <property type="entry name" value="Motility-assoc_ABC-rel_GldG"/>
</dbReference>
<evidence type="ECO:0000313" key="5">
    <source>
        <dbReference type="Proteomes" id="UP001403385"/>
    </source>
</evidence>
<feature type="domain" description="DUF7088" evidence="3">
    <location>
        <begin position="41"/>
        <end position="150"/>
    </location>
</feature>
<dbReference type="Proteomes" id="UP001403385">
    <property type="component" value="Unassembled WGS sequence"/>
</dbReference>
<reference evidence="4 5" key="1">
    <citation type="submission" date="2024-04" db="EMBL/GenBank/DDBJ databases">
        <title>Novel genus in family Flammeovirgaceae.</title>
        <authorList>
            <person name="Nguyen T.H."/>
            <person name="Vuong T.Q."/>
            <person name="Le H."/>
            <person name="Kim S.-G."/>
        </authorList>
    </citation>
    <scope>NUCLEOTIDE SEQUENCE [LARGE SCALE GENOMIC DNA]</scope>
    <source>
        <strain evidence="4 5">JCM 23209</strain>
    </source>
</reference>
<evidence type="ECO:0000256" key="1">
    <source>
        <dbReference type="SAM" id="Phobius"/>
    </source>
</evidence>
<evidence type="ECO:0000313" key="4">
    <source>
        <dbReference type="EMBL" id="MEN7548230.1"/>
    </source>
</evidence>
<evidence type="ECO:0000259" key="2">
    <source>
        <dbReference type="Pfam" id="PF09822"/>
    </source>
</evidence>
<dbReference type="NCBIfam" id="TIGR03521">
    <property type="entry name" value="GldG"/>
    <property type="match status" value="1"/>
</dbReference>